<dbReference type="Proteomes" id="UP000320496">
    <property type="component" value="Chromosome"/>
</dbReference>
<feature type="signal peptide" evidence="1">
    <location>
        <begin position="1"/>
        <end position="23"/>
    </location>
</feature>
<sequence length="187" mass="20435" precursor="true">MNRTRTLGQSTALLLACSAVTFAGTPDATVIRQTGCPCRDGAAPVAAAPMAPQFAGPISPMPGPISPYYRPLPRVAPPPGTLGRTYRLRSRPVPVEKHPRVAMIDVHVENAVDVTVRGTNDYRVEDTLDGFQDDDDPSLWRFESKPLVPGLPHIYEVEVEYATPEGTTTSKQLYVRLIMGRIVELKI</sequence>
<organism evidence="2 3">
    <name type="scientific">Maioricimonas rarisocia</name>
    <dbReference type="NCBI Taxonomy" id="2528026"/>
    <lineage>
        <taxon>Bacteria</taxon>
        <taxon>Pseudomonadati</taxon>
        <taxon>Planctomycetota</taxon>
        <taxon>Planctomycetia</taxon>
        <taxon>Planctomycetales</taxon>
        <taxon>Planctomycetaceae</taxon>
        <taxon>Maioricimonas</taxon>
    </lineage>
</organism>
<keyword evidence="1" id="KW-0732">Signal</keyword>
<dbReference type="PROSITE" id="PS51257">
    <property type="entry name" value="PROKAR_LIPOPROTEIN"/>
    <property type="match status" value="1"/>
</dbReference>
<dbReference type="RefSeq" id="WP_145370100.1">
    <property type="nucleotide sequence ID" value="NZ_CP036275.1"/>
</dbReference>
<reference evidence="2 3" key="1">
    <citation type="submission" date="2019-02" db="EMBL/GenBank/DDBJ databases">
        <title>Deep-cultivation of Planctomycetes and their phenomic and genomic characterization uncovers novel biology.</title>
        <authorList>
            <person name="Wiegand S."/>
            <person name="Jogler M."/>
            <person name="Boedeker C."/>
            <person name="Pinto D."/>
            <person name="Vollmers J."/>
            <person name="Rivas-Marin E."/>
            <person name="Kohn T."/>
            <person name="Peeters S.H."/>
            <person name="Heuer A."/>
            <person name="Rast P."/>
            <person name="Oberbeckmann S."/>
            <person name="Bunk B."/>
            <person name="Jeske O."/>
            <person name="Meyerdierks A."/>
            <person name="Storesund J.E."/>
            <person name="Kallscheuer N."/>
            <person name="Luecker S."/>
            <person name="Lage O.M."/>
            <person name="Pohl T."/>
            <person name="Merkel B.J."/>
            <person name="Hornburger P."/>
            <person name="Mueller R.-W."/>
            <person name="Bruemmer F."/>
            <person name="Labrenz M."/>
            <person name="Spormann A.M."/>
            <person name="Op den Camp H."/>
            <person name="Overmann J."/>
            <person name="Amann R."/>
            <person name="Jetten M.S.M."/>
            <person name="Mascher T."/>
            <person name="Medema M.H."/>
            <person name="Devos D.P."/>
            <person name="Kaster A.-K."/>
            <person name="Ovreas L."/>
            <person name="Rohde M."/>
            <person name="Galperin M.Y."/>
            <person name="Jogler C."/>
        </authorList>
    </citation>
    <scope>NUCLEOTIDE SEQUENCE [LARGE SCALE GENOMIC DNA]</scope>
    <source>
        <strain evidence="2 3">Mal4</strain>
    </source>
</reference>
<dbReference type="KEGG" id="mri:Mal4_31870"/>
<proteinExistence type="predicted"/>
<keyword evidence="3" id="KW-1185">Reference proteome</keyword>
<accession>A0A517Z8Q9</accession>
<name>A0A517Z8Q9_9PLAN</name>
<protein>
    <submittedName>
        <fullName evidence="2">Uncharacterized protein</fullName>
    </submittedName>
</protein>
<evidence type="ECO:0000313" key="2">
    <source>
        <dbReference type="EMBL" id="QDU38855.1"/>
    </source>
</evidence>
<evidence type="ECO:0000313" key="3">
    <source>
        <dbReference type="Proteomes" id="UP000320496"/>
    </source>
</evidence>
<feature type="chain" id="PRO_5022063281" evidence="1">
    <location>
        <begin position="24"/>
        <end position="187"/>
    </location>
</feature>
<gene>
    <name evidence="2" type="ORF">Mal4_31870</name>
</gene>
<dbReference type="AlphaFoldDB" id="A0A517Z8Q9"/>
<evidence type="ECO:0000256" key="1">
    <source>
        <dbReference type="SAM" id="SignalP"/>
    </source>
</evidence>
<dbReference type="OrthoDB" id="257240at2"/>
<dbReference type="EMBL" id="CP036275">
    <property type="protein sequence ID" value="QDU38855.1"/>
    <property type="molecule type" value="Genomic_DNA"/>
</dbReference>